<dbReference type="OrthoDB" id="5106805at2759"/>
<protein>
    <submittedName>
        <fullName evidence="2">Uncharacterized protein</fullName>
    </submittedName>
</protein>
<proteinExistence type="predicted"/>
<reference evidence="2 3" key="1">
    <citation type="submission" date="2018-02" db="EMBL/GenBank/DDBJ databases">
        <title>Fusarium culmorum secondary metabolites in fungal-bacterial-plant interactions.</title>
        <authorList>
            <person name="Schmidt R."/>
        </authorList>
    </citation>
    <scope>NUCLEOTIDE SEQUENCE [LARGE SCALE GENOMIC DNA]</scope>
    <source>
        <strain evidence="2 3">PV</strain>
    </source>
</reference>
<sequence>MLSSNVIRALALFIAAANASPCRPTTTAPGIIIEVTSTATVIESTTDISSTIVESATEAETTDIPTTTVVIIGEPTTTTAAGTGGPECSSSEDCFFGGPSFCMDGLLNVCVCLNNRCIGLN</sequence>
<organism evidence="2 3">
    <name type="scientific">Fusarium culmorum</name>
    <dbReference type="NCBI Taxonomy" id="5516"/>
    <lineage>
        <taxon>Eukaryota</taxon>
        <taxon>Fungi</taxon>
        <taxon>Dikarya</taxon>
        <taxon>Ascomycota</taxon>
        <taxon>Pezizomycotina</taxon>
        <taxon>Sordariomycetes</taxon>
        <taxon>Hypocreomycetidae</taxon>
        <taxon>Hypocreales</taxon>
        <taxon>Nectriaceae</taxon>
        <taxon>Fusarium</taxon>
    </lineage>
</organism>
<feature type="chain" id="PRO_5015668827" evidence="1">
    <location>
        <begin position="20"/>
        <end position="121"/>
    </location>
</feature>
<name>A0A2T4GPC0_FUSCU</name>
<comment type="caution">
    <text evidence="2">The sequence shown here is derived from an EMBL/GenBank/DDBJ whole genome shotgun (WGS) entry which is preliminary data.</text>
</comment>
<accession>A0A2T4GPC0</accession>
<gene>
    <name evidence="2" type="ORF">FCULG_00000173</name>
</gene>
<keyword evidence="3" id="KW-1185">Reference proteome</keyword>
<evidence type="ECO:0000313" key="2">
    <source>
        <dbReference type="EMBL" id="PTD05413.1"/>
    </source>
</evidence>
<evidence type="ECO:0000256" key="1">
    <source>
        <dbReference type="SAM" id="SignalP"/>
    </source>
</evidence>
<feature type="signal peptide" evidence="1">
    <location>
        <begin position="1"/>
        <end position="19"/>
    </location>
</feature>
<dbReference type="Proteomes" id="UP000241587">
    <property type="component" value="Unassembled WGS sequence"/>
</dbReference>
<dbReference type="OMA" id="CVCLNNR"/>
<evidence type="ECO:0000313" key="3">
    <source>
        <dbReference type="Proteomes" id="UP000241587"/>
    </source>
</evidence>
<keyword evidence="1" id="KW-0732">Signal</keyword>
<dbReference type="AlphaFoldDB" id="A0A2T4GPC0"/>
<dbReference type="EMBL" id="PVEM01000012">
    <property type="protein sequence ID" value="PTD05413.1"/>
    <property type="molecule type" value="Genomic_DNA"/>
</dbReference>